<dbReference type="Gene3D" id="1.50.10.20">
    <property type="match status" value="1"/>
</dbReference>
<reference evidence="2" key="1">
    <citation type="submission" date="2016-10" db="EMBL/GenBank/DDBJ databases">
        <authorList>
            <person name="Varghese N."/>
            <person name="Submissions S."/>
        </authorList>
    </citation>
    <scope>NUCLEOTIDE SEQUENCE [LARGE SCALE GENOMIC DNA]</scope>
    <source>
        <strain evidence="2">IBRC-M 10761</strain>
    </source>
</reference>
<dbReference type="GO" id="GO:0016829">
    <property type="term" value="F:lyase activity"/>
    <property type="evidence" value="ECO:0007669"/>
    <property type="project" value="UniProtKB-KW"/>
</dbReference>
<accession>A0A1H6VYX0</accession>
<gene>
    <name evidence="1" type="ORF">SAMN05192553_102371</name>
</gene>
<keyword evidence="1" id="KW-0456">Lyase</keyword>
<dbReference type="STRING" id="1416801.SAMN05192553_102371"/>
<dbReference type="EMBL" id="FNZH01000002">
    <property type="protein sequence ID" value="SEJ09813.1"/>
    <property type="molecule type" value="Genomic_DNA"/>
</dbReference>
<evidence type="ECO:0000313" key="2">
    <source>
        <dbReference type="Proteomes" id="UP000199403"/>
    </source>
</evidence>
<organism evidence="1 2">
    <name type="scientific">Cyclobacterium xiamenense</name>
    <dbReference type="NCBI Taxonomy" id="1297121"/>
    <lineage>
        <taxon>Bacteria</taxon>
        <taxon>Pseudomonadati</taxon>
        <taxon>Bacteroidota</taxon>
        <taxon>Cytophagia</taxon>
        <taxon>Cytophagales</taxon>
        <taxon>Cyclobacteriaceae</taxon>
        <taxon>Cyclobacterium</taxon>
    </lineage>
</organism>
<evidence type="ECO:0000313" key="1">
    <source>
        <dbReference type="EMBL" id="SEJ09813.1"/>
    </source>
</evidence>
<dbReference type="AlphaFoldDB" id="A0A1H6VYX0"/>
<sequence length="412" mass="46712">MRMDLGRFPCSGAKQCIRTLFAYEDRRNTPAHVVYKKHSYLGCNSFFSQRMNPARILSNCLILFCLSLVFSGAAQAQEAVPWKDVLSQSPSWYGSEEALRIAENILLHQKQNGGWYKNIDMAAPITDTERSALIAEKSECMGTTLDNGAGFVQIDYLARVYQQTGGDRWKEAALAGIDYLLAAQYRNGGWPQYYPLREGYYSRITFNDNAMIAAMNLLRAVAKKDPLYAFAGNRRRKKAKQAIDKGLDVILASQIRVNGQLTAWCAQIDEEDLSPAQARAYELPSTSGSESVGIVRYLMQLERPNEAVIQAIESAVRWFREVQLENIRLERVENADLPRGYDRVVVPDPDAEPLWARFYEIGTNRPIFVGRDSVVRYALAEIEHERRVGYSYLGAYARELLATDYPQWKAGR</sequence>
<dbReference type="SUPFAM" id="SSF81853">
    <property type="entry name" value="Family 10 polysaccharide lyase"/>
    <property type="match status" value="1"/>
</dbReference>
<name>A0A1H6VYX0_9BACT</name>
<dbReference type="InterPro" id="IPR012669">
    <property type="entry name" value="Pectate_lyase"/>
</dbReference>
<proteinExistence type="predicted"/>
<dbReference type="Proteomes" id="UP000199403">
    <property type="component" value="Unassembled WGS sequence"/>
</dbReference>
<keyword evidence="2" id="KW-1185">Reference proteome</keyword>
<dbReference type="NCBIfam" id="TIGR02474">
    <property type="entry name" value="pec_lyase"/>
    <property type="match status" value="1"/>
</dbReference>
<protein>
    <submittedName>
        <fullName evidence="1">Pectate lyase, PelA/Pel-15E family</fullName>
    </submittedName>
</protein>
<dbReference type="Pfam" id="PF09492">
    <property type="entry name" value="Pec_lyase"/>
    <property type="match status" value="1"/>
</dbReference>